<gene>
    <name evidence="1" type="ORF">A4V09_22370</name>
</gene>
<protein>
    <submittedName>
        <fullName evidence="1">Uncharacterized protein</fullName>
    </submittedName>
</protein>
<dbReference type="EMBL" id="CP015405">
    <property type="protein sequence ID" value="ANU78248.1"/>
    <property type="molecule type" value="Genomic_DNA"/>
</dbReference>
<sequence length="73" mass="8455">MIKINKGKEPKELIAYKQLPNVAYEEMTYELKNIVLDDLLNDAYNKLHQYVESVLVTKRNPEESADTFGARLP</sequence>
<keyword evidence="2" id="KW-1185">Reference proteome</keyword>
<proteinExistence type="predicted"/>
<dbReference type="AlphaFoldDB" id="A0A1C7IGQ6"/>
<dbReference type="OrthoDB" id="8617719at2"/>
<dbReference type="RefSeq" id="WP_065544332.1">
    <property type="nucleotide sequence ID" value="NZ_CP015405.2"/>
</dbReference>
<reference evidence="1" key="1">
    <citation type="submission" date="2017-04" db="EMBL/GenBank/DDBJ databases">
        <title>Complete Genome Sequences of Twelve Strains of a Stable Defined Moderately Diverse Mouse Microbiota 2 (sDMDMm2).</title>
        <authorList>
            <person name="Uchimura Y."/>
            <person name="Wyss M."/>
            <person name="Brugiroux S."/>
            <person name="Limenitakis J.P."/>
            <person name="Stecher B."/>
            <person name="McCoy K.D."/>
            <person name="Macpherson A.J."/>
        </authorList>
    </citation>
    <scope>NUCLEOTIDE SEQUENCE</scope>
    <source>
        <strain evidence="1">YL58</strain>
    </source>
</reference>
<evidence type="ECO:0000313" key="1">
    <source>
        <dbReference type="EMBL" id="ANU78248.1"/>
    </source>
</evidence>
<evidence type="ECO:0000313" key="2">
    <source>
        <dbReference type="Proteomes" id="UP000092574"/>
    </source>
</evidence>
<dbReference type="STRING" id="1796616.A4V09_22370"/>
<accession>A0A1C7IGQ6</accession>
<dbReference type="KEGG" id="byl:A4V09_22370"/>
<name>A0A1C7IGQ6_9FIRM</name>
<organism evidence="1 2">
    <name type="scientific">Blautia pseudococcoides</name>
    <dbReference type="NCBI Taxonomy" id="1796616"/>
    <lineage>
        <taxon>Bacteria</taxon>
        <taxon>Bacillati</taxon>
        <taxon>Bacillota</taxon>
        <taxon>Clostridia</taxon>
        <taxon>Lachnospirales</taxon>
        <taxon>Lachnospiraceae</taxon>
        <taxon>Blautia</taxon>
    </lineage>
</organism>
<dbReference type="Proteomes" id="UP000092574">
    <property type="component" value="Chromosome"/>
</dbReference>